<keyword evidence="1" id="KW-0732">Signal</keyword>
<proteinExistence type="predicted"/>
<dbReference type="OrthoDB" id="540713at2759"/>
<name>A0A0D2MSQ1_9CHLO</name>
<dbReference type="Proteomes" id="UP000054498">
    <property type="component" value="Unassembled WGS sequence"/>
</dbReference>
<reference evidence="2 3" key="1">
    <citation type="journal article" date="2013" name="BMC Genomics">
        <title>Reconstruction of the lipid metabolism for the microalga Monoraphidium neglectum from its genome sequence reveals characteristics suitable for biofuel production.</title>
        <authorList>
            <person name="Bogen C."/>
            <person name="Al-Dilaimi A."/>
            <person name="Albersmeier A."/>
            <person name="Wichmann J."/>
            <person name="Grundmann M."/>
            <person name="Rupp O."/>
            <person name="Lauersen K.J."/>
            <person name="Blifernez-Klassen O."/>
            <person name="Kalinowski J."/>
            <person name="Goesmann A."/>
            <person name="Mussgnug J.H."/>
            <person name="Kruse O."/>
        </authorList>
    </citation>
    <scope>NUCLEOTIDE SEQUENCE [LARGE SCALE GENOMIC DNA]</scope>
    <source>
        <strain evidence="2 3">SAG 48.87</strain>
    </source>
</reference>
<feature type="signal peptide" evidence="1">
    <location>
        <begin position="1"/>
        <end position="23"/>
    </location>
</feature>
<dbReference type="EMBL" id="KK100845">
    <property type="protein sequence ID" value="KIZ03462.1"/>
    <property type="molecule type" value="Genomic_DNA"/>
</dbReference>
<protein>
    <submittedName>
        <fullName evidence="2">Uncharacterized protein</fullName>
    </submittedName>
</protein>
<evidence type="ECO:0000313" key="3">
    <source>
        <dbReference type="Proteomes" id="UP000054498"/>
    </source>
</evidence>
<dbReference type="KEGG" id="mng:MNEG_4492"/>
<accession>A0A0D2MSQ1</accession>
<organism evidence="2 3">
    <name type="scientific">Monoraphidium neglectum</name>
    <dbReference type="NCBI Taxonomy" id="145388"/>
    <lineage>
        <taxon>Eukaryota</taxon>
        <taxon>Viridiplantae</taxon>
        <taxon>Chlorophyta</taxon>
        <taxon>core chlorophytes</taxon>
        <taxon>Chlorophyceae</taxon>
        <taxon>CS clade</taxon>
        <taxon>Sphaeropleales</taxon>
        <taxon>Selenastraceae</taxon>
        <taxon>Monoraphidium</taxon>
    </lineage>
</organism>
<dbReference type="RefSeq" id="XP_013902481.1">
    <property type="nucleotide sequence ID" value="XM_014047027.1"/>
</dbReference>
<dbReference type="GeneID" id="25737369"/>
<sequence>MACVAAAIAALLLIVTLSVSASAAPSPIAPTWACGKLTDYYAKVTIECPSADCNAAQRNLGGDLLVLDIKSYGNKQCQACKDLDGCNAWVVCTNKEGCGTGCKDYAKGFKVPQSYDDKLPHKFWGNWGSCQGDKWPFGMCSLKTITDTKAPPVTGTNAADGWVSGIITQVALSPKCPPFFSNKTCAACLASKNPPICFDCIKKAKTLDAPFKCTTCASLPTAAGQAACVTCAATSGDDCKRCLDADCSDTTCMNARMESASKAPNLASVDQCFACQSAAKGAACPKCFESYSVPKANRAGCLACVASSAPAAAVGCAGCHGERVEDRKGCSDCLKRAPTAGAASACGSCSDRGSVPATHTAACIDCAVKSASDDARGYCSNLERETSKEAVAAFYRNGVNPAVYNGCYQCVSKVSAPNGIHCSHCWSADRVKAKTADKCEACVLSKDKAKGEASSCWS</sequence>
<evidence type="ECO:0000256" key="1">
    <source>
        <dbReference type="SAM" id="SignalP"/>
    </source>
</evidence>
<keyword evidence="3" id="KW-1185">Reference proteome</keyword>
<dbReference type="AlphaFoldDB" id="A0A0D2MSQ1"/>
<evidence type="ECO:0000313" key="2">
    <source>
        <dbReference type="EMBL" id="KIZ03462.1"/>
    </source>
</evidence>
<gene>
    <name evidence="2" type="ORF">MNEG_4492</name>
</gene>
<feature type="chain" id="PRO_5002248027" evidence="1">
    <location>
        <begin position="24"/>
        <end position="458"/>
    </location>
</feature>